<gene>
    <name evidence="1" type="ORF">O181_112211</name>
</gene>
<evidence type="ECO:0000313" key="1">
    <source>
        <dbReference type="EMBL" id="MBW0572496.1"/>
    </source>
</evidence>
<proteinExistence type="predicted"/>
<dbReference type="AlphaFoldDB" id="A0A9Q3PTC9"/>
<protein>
    <submittedName>
        <fullName evidence="1">Uncharacterized protein</fullName>
    </submittedName>
</protein>
<organism evidence="1 2">
    <name type="scientific">Austropuccinia psidii MF-1</name>
    <dbReference type="NCBI Taxonomy" id="1389203"/>
    <lineage>
        <taxon>Eukaryota</taxon>
        <taxon>Fungi</taxon>
        <taxon>Dikarya</taxon>
        <taxon>Basidiomycota</taxon>
        <taxon>Pucciniomycotina</taxon>
        <taxon>Pucciniomycetes</taxon>
        <taxon>Pucciniales</taxon>
        <taxon>Sphaerophragmiaceae</taxon>
        <taxon>Austropuccinia</taxon>
    </lineage>
</organism>
<reference evidence="1" key="1">
    <citation type="submission" date="2021-03" db="EMBL/GenBank/DDBJ databases">
        <title>Draft genome sequence of rust myrtle Austropuccinia psidii MF-1, a brazilian biotype.</title>
        <authorList>
            <person name="Quecine M.C."/>
            <person name="Pachon D.M.R."/>
            <person name="Bonatelli M.L."/>
            <person name="Correr F.H."/>
            <person name="Franceschini L.M."/>
            <person name="Leite T.F."/>
            <person name="Margarido G.R.A."/>
            <person name="Almeida C.A."/>
            <person name="Ferrarezi J.A."/>
            <person name="Labate C.A."/>
        </authorList>
    </citation>
    <scope>NUCLEOTIDE SEQUENCE</scope>
    <source>
        <strain evidence="1">MF-1</strain>
    </source>
</reference>
<feature type="non-terminal residue" evidence="1">
    <location>
        <position position="1"/>
    </location>
</feature>
<accession>A0A9Q3PTC9</accession>
<name>A0A9Q3PTC9_9BASI</name>
<evidence type="ECO:0000313" key="2">
    <source>
        <dbReference type="Proteomes" id="UP000765509"/>
    </source>
</evidence>
<keyword evidence="2" id="KW-1185">Reference proteome</keyword>
<dbReference type="EMBL" id="AVOT02090183">
    <property type="protein sequence ID" value="MBW0572496.1"/>
    <property type="molecule type" value="Genomic_DNA"/>
</dbReference>
<dbReference type="Proteomes" id="UP000765509">
    <property type="component" value="Unassembled WGS sequence"/>
</dbReference>
<comment type="caution">
    <text evidence="1">The sequence shown here is derived from an EMBL/GenBank/DDBJ whole genome shotgun (WGS) entry which is preliminary data.</text>
</comment>
<sequence length="134" mass="14584">SDNVVRPEIIETASTVTSIIPASTVNSEHNNTVIIAKNNKPETIYSELINLDISNPVKKARNLANDQKPAITPKAAPTKVIEAIMAEANQLQKDQRSVKETQTEKLCHSEAGNAFLPSNRADTATRSVSGHILW</sequence>